<dbReference type="InterPro" id="IPR010095">
    <property type="entry name" value="Cas12f1-like_TNB"/>
</dbReference>
<keyword evidence="4" id="KW-0862">Zinc</keyword>
<proteinExistence type="inferred from homology"/>
<dbReference type="GO" id="GO:0046872">
    <property type="term" value="F:metal ion binding"/>
    <property type="evidence" value="ECO:0007669"/>
    <property type="project" value="UniProtKB-KW"/>
</dbReference>
<sequence>MNEEDKGDQERMLKSYKTEINPTMEQIHKINKTIGTCRFVYNFYLARNKEVYEKEKKFVSGMEFSKWLNNVYLKENPEYVWIKEVSTKSVKQSIMNSERSFKRFFKGQSGFPKFKKKGKSDVKMYFVKTNSQTIITCERHRIKISTLGWVRLKEKGYIPWDSNTYIIKSGTVSCRAGRYYVSVLVEQPERERLQLQDFGFGIDLGVKNFAVISNGLVKKNINKTNKVKKLEKQLKREQRCLSRKYESLKKNNKKGESSRENIQKQILKVKRLYCRIDNIRTDYINKTIAEIVKTKPSYIAVEDLNVSGMMKNRHLSKAVASQKFYEFRVKLEAKCKEYGIELRIVDRWYPSSKLCHECGCIRKDLKLSDREYVCECGYHADRDYNASLNLRDATSYKVA</sequence>
<dbReference type="NCBIfam" id="NF040570">
    <property type="entry name" value="guided_TnpB"/>
    <property type="match status" value="1"/>
</dbReference>
<dbReference type="GO" id="GO:0032196">
    <property type="term" value="P:transposition"/>
    <property type="evidence" value="ECO:0007669"/>
    <property type="project" value="UniProtKB-KW"/>
</dbReference>
<dbReference type="AlphaFoldDB" id="C0CM58"/>
<dbReference type="Proteomes" id="UP000003100">
    <property type="component" value="Unassembled WGS sequence"/>
</dbReference>
<dbReference type="NCBIfam" id="TIGR01766">
    <property type="entry name" value="IS200/IS605 family accessory protein TnpB-like domain"/>
    <property type="match status" value="1"/>
</dbReference>
<feature type="domain" description="Transposase putative helix-turn-helix" evidence="10">
    <location>
        <begin position="12"/>
        <end position="57"/>
    </location>
</feature>
<keyword evidence="6" id="KW-0233">DNA recombination</keyword>
<dbReference type="GO" id="GO:0006310">
    <property type="term" value="P:DNA recombination"/>
    <property type="evidence" value="ECO:0007669"/>
    <property type="project" value="UniProtKB-KW"/>
</dbReference>
<reference evidence="11 12" key="2">
    <citation type="submission" date="2009-02" db="EMBL/GenBank/DDBJ databases">
        <title>Draft genome sequence of Blautia hydrogenotrophica DSM 10507 (Ruminococcus hydrogenotrophicus DSM 10507).</title>
        <authorList>
            <person name="Sudarsanam P."/>
            <person name="Ley R."/>
            <person name="Guruge J."/>
            <person name="Turnbaugh P.J."/>
            <person name="Mahowald M."/>
            <person name="Liep D."/>
            <person name="Gordon J."/>
        </authorList>
    </citation>
    <scope>NUCLEOTIDE SEQUENCE [LARGE SCALE GENOMIC DNA]</scope>
    <source>
        <strain evidence="12">DSM 10507 / JCM 14656 / S5a33</strain>
    </source>
</reference>
<reference evidence="11 12" key="1">
    <citation type="submission" date="2009-01" db="EMBL/GenBank/DDBJ databases">
        <authorList>
            <person name="Fulton L."/>
            <person name="Clifton S."/>
            <person name="Fulton B."/>
            <person name="Xu J."/>
            <person name="Minx P."/>
            <person name="Pepin K.H."/>
            <person name="Johnson M."/>
            <person name="Bhonagiri V."/>
            <person name="Nash W.E."/>
            <person name="Mardis E.R."/>
            <person name="Wilson R.K."/>
        </authorList>
    </citation>
    <scope>NUCLEOTIDE SEQUENCE [LARGE SCALE GENOMIC DNA]</scope>
    <source>
        <strain evidence="12">DSM 10507 / JCM 14656 / S5a33</strain>
    </source>
</reference>
<feature type="domain" description="Probable transposase IS891/IS1136/IS1341" evidence="8">
    <location>
        <begin position="183"/>
        <end position="313"/>
    </location>
</feature>
<keyword evidence="2" id="KW-0815">Transposition</keyword>
<dbReference type="GeneID" id="86822326"/>
<keyword evidence="3" id="KW-0479">Metal-binding</keyword>
<dbReference type="PATRIC" id="fig|476272.21.peg.1978"/>
<dbReference type="EMBL" id="ACBZ01000101">
    <property type="protein sequence ID" value="EEG49128.1"/>
    <property type="molecule type" value="Genomic_DNA"/>
</dbReference>
<comment type="similarity">
    <text evidence="1">In the C-terminal section; belongs to the transposase 35 family.</text>
</comment>
<dbReference type="Pfam" id="PF01385">
    <property type="entry name" value="OrfB_IS605"/>
    <property type="match status" value="1"/>
</dbReference>
<evidence type="ECO:0000256" key="5">
    <source>
        <dbReference type="ARBA" id="ARBA00023125"/>
    </source>
</evidence>
<feature type="coiled-coil region" evidence="7">
    <location>
        <begin position="220"/>
        <end position="265"/>
    </location>
</feature>
<evidence type="ECO:0000256" key="4">
    <source>
        <dbReference type="ARBA" id="ARBA00022833"/>
    </source>
</evidence>
<dbReference type="Pfam" id="PF07282">
    <property type="entry name" value="Cas12f1-like_TNB"/>
    <property type="match status" value="1"/>
</dbReference>
<accession>C0CM58</accession>
<dbReference type="GO" id="GO:0003677">
    <property type="term" value="F:DNA binding"/>
    <property type="evidence" value="ECO:0007669"/>
    <property type="project" value="UniProtKB-KW"/>
</dbReference>
<dbReference type="RefSeq" id="WP_005948848.1">
    <property type="nucleotide sequence ID" value="NZ_CP136423.1"/>
</dbReference>
<keyword evidence="12" id="KW-1185">Reference proteome</keyword>
<evidence type="ECO:0000256" key="6">
    <source>
        <dbReference type="ARBA" id="ARBA00023172"/>
    </source>
</evidence>
<organism evidence="11 12">
    <name type="scientific">Blautia hydrogenotrophica (strain DSM 10507 / JCM 14656 / S5a33)</name>
    <name type="common">Ruminococcus hydrogenotrophicus</name>
    <dbReference type="NCBI Taxonomy" id="476272"/>
    <lineage>
        <taxon>Bacteria</taxon>
        <taxon>Bacillati</taxon>
        <taxon>Bacillota</taxon>
        <taxon>Clostridia</taxon>
        <taxon>Lachnospirales</taxon>
        <taxon>Lachnospiraceae</taxon>
        <taxon>Blautia</taxon>
    </lineage>
</organism>
<dbReference type="eggNOG" id="COG0675">
    <property type="taxonomic scope" value="Bacteria"/>
</dbReference>
<evidence type="ECO:0000259" key="8">
    <source>
        <dbReference type="Pfam" id="PF01385"/>
    </source>
</evidence>
<keyword evidence="5" id="KW-0238">DNA-binding</keyword>
<dbReference type="HOGENOM" id="CLU_032903_0_2_9"/>
<name>C0CM58_BLAHS</name>
<evidence type="ECO:0000256" key="7">
    <source>
        <dbReference type="SAM" id="Coils"/>
    </source>
</evidence>
<comment type="caution">
    <text evidence="11">The sequence shown here is derived from an EMBL/GenBank/DDBJ whole genome shotgun (WGS) entry which is preliminary data.</text>
</comment>
<protein>
    <recommendedName>
        <fullName evidence="13">Transposase</fullName>
    </recommendedName>
</protein>
<gene>
    <name evidence="11" type="ORF">RUMHYD_01939</name>
</gene>
<evidence type="ECO:0000313" key="12">
    <source>
        <dbReference type="Proteomes" id="UP000003100"/>
    </source>
</evidence>
<evidence type="ECO:0000256" key="3">
    <source>
        <dbReference type="ARBA" id="ARBA00022723"/>
    </source>
</evidence>
<evidence type="ECO:0000259" key="9">
    <source>
        <dbReference type="Pfam" id="PF07282"/>
    </source>
</evidence>
<feature type="domain" description="Cas12f1-like TNB" evidence="9">
    <location>
        <begin position="324"/>
        <end position="390"/>
    </location>
</feature>
<evidence type="ECO:0000313" key="11">
    <source>
        <dbReference type="EMBL" id="EEG49128.1"/>
    </source>
</evidence>
<evidence type="ECO:0000256" key="2">
    <source>
        <dbReference type="ARBA" id="ARBA00022578"/>
    </source>
</evidence>
<evidence type="ECO:0000256" key="1">
    <source>
        <dbReference type="ARBA" id="ARBA00008761"/>
    </source>
</evidence>
<evidence type="ECO:0000259" key="10">
    <source>
        <dbReference type="Pfam" id="PF12323"/>
    </source>
</evidence>
<keyword evidence="7" id="KW-0175">Coiled coil</keyword>
<dbReference type="InterPro" id="IPR021027">
    <property type="entry name" value="Transposase_put_HTH"/>
</dbReference>
<evidence type="ECO:0008006" key="13">
    <source>
        <dbReference type="Google" id="ProtNLM"/>
    </source>
</evidence>
<dbReference type="Pfam" id="PF12323">
    <property type="entry name" value="HTH_OrfB_IS605"/>
    <property type="match status" value="1"/>
</dbReference>
<dbReference type="InterPro" id="IPR001959">
    <property type="entry name" value="Transposase"/>
</dbReference>